<reference evidence="2" key="1">
    <citation type="journal article" date="2020" name="mSystems">
        <title>Genome- and Community-Level Interaction Insights into Carbon Utilization and Element Cycling Functions of Hydrothermarchaeota in Hydrothermal Sediment.</title>
        <authorList>
            <person name="Zhou Z."/>
            <person name="Liu Y."/>
            <person name="Xu W."/>
            <person name="Pan J."/>
            <person name="Luo Z.H."/>
            <person name="Li M."/>
        </authorList>
    </citation>
    <scope>NUCLEOTIDE SEQUENCE [LARGE SCALE GENOMIC DNA]</scope>
    <source>
        <strain evidence="2">HyVt-237</strain>
    </source>
</reference>
<dbReference type="Proteomes" id="UP000885931">
    <property type="component" value="Unassembled WGS sequence"/>
</dbReference>
<proteinExistence type="predicted"/>
<keyword evidence="1" id="KW-0472">Membrane</keyword>
<organism evidence="2">
    <name type="scientific">candidate division WOR-3 bacterium</name>
    <dbReference type="NCBI Taxonomy" id="2052148"/>
    <lineage>
        <taxon>Bacteria</taxon>
        <taxon>Bacteria division WOR-3</taxon>
    </lineage>
</organism>
<feature type="transmembrane region" description="Helical" evidence="1">
    <location>
        <begin position="12"/>
        <end position="32"/>
    </location>
</feature>
<dbReference type="Pfam" id="PF05552">
    <property type="entry name" value="MS_channel_1st_1"/>
    <property type="match status" value="1"/>
</dbReference>
<protein>
    <submittedName>
        <fullName evidence="2">Uncharacterized protein</fullName>
    </submittedName>
</protein>
<keyword evidence="1" id="KW-1133">Transmembrane helix</keyword>
<accession>A0A7C0XBL0</accession>
<sequence length="85" mass="9608">MNRGLSHIGVTPVQLIWTVFVLIVGWIAARIISSIFRASLRKTGLPELLAEFLTKMHTLERNNKEGFNGNTYFACPDNGRLEYLS</sequence>
<keyword evidence="1" id="KW-0812">Transmembrane</keyword>
<evidence type="ECO:0000256" key="1">
    <source>
        <dbReference type="SAM" id="Phobius"/>
    </source>
</evidence>
<dbReference type="AlphaFoldDB" id="A0A7C0XBL0"/>
<gene>
    <name evidence="2" type="ORF">ENG67_05625</name>
</gene>
<dbReference type="InterPro" id="IPR008910">
    <property type="entry name" value="MSC_TM_helix"/>
</dbReference>
<comment type="caution">
    <text evidence="2">The sequence shown here is derived from an EMBL/GenBank/DDBJ whole genome shotgun (WGS) entry which is preliminary data.</text>
</comment>
<dbReference type="EMBL" id="DRBW01000206">
    <property type="protein sequence ID" value="HDM90662.1"/>
    <property type="molecule type" value="Genomic_DNA"/>
</dbReference>
<evidence type="ECO:0000313" key="2">
    <source>
        <dbReference type="EMBL" id="HDM90662.1"/>
    </source>
</evidence>
<name>A0A7C0XBL0_UNCW3</name>